<accession>A0A448TWA6</accession>
<keyword evidence="2" id="KW-0813">Transport</keyword>
<evidence type="ECO:0000256" key="1">
    <source>
        <dbReference type="ARBA" id="ARBA00004141"/>
    </source>
</evidence>
<evidence type="ECO:0000256" key="6">
    <source>
        <dbReference type="SAM" id="Phobius"/>
    </source>
</evidence>
<dbReference type="OrthoDB" id="9787815at2"/>
<feature type="transmembrane region" description="Helical" evidence="6">
    <location>
        <begin position="275"/>
        <end position="292"/>
    </location>
</feature>
<dbReference type="FunFam" id="1.20.1250.20:FF:000613">
    <property type="entry name" value="AmpG protein"/>
    <property type="match status" value="1"/>
</dbReference>
<dbReference type="InterPro" id="IPR011701">
    <property type="entry name" value="MFS"/>
</dbReference>
<protein>
    <submittedName>
        <fullName evidence="8">AmpG-related permease</fullName>
    </submittedName>
</protein>
<evidence type="ECO:0000256" key="2">
    <source>
        <dbReference type="ARBA" id="ARBA00022448"/>
    </source>
</evidence>
<feature type="transmembrane region" description="Helical" evidence="6">
    <location>
        <begin position="330"/>
        <end position="355"/>
    </location>
</feature>
<keyword evidence="5 6" id="KW-0472">Membrane</keyword>
<dbReference type="PANTHER" id="PTHR12778">
    <property type="entry name" value="SOLUTE CARRIER FAMILY 33 ACETYL-COA TRANSPORTER -RELATED"/>
    <property type="match status" value="1"/>
</dbReference>
<dbReference type="EMBL" id="LR134510">
    <property type="protein sequence ID" value="VEJ10211.1"/>
    <property type="molecule type" value="Genomic_DNA"/>
</dbReference>
<dbReference type="Proteomes" id="UP000279799">
    <property type="component" value="Chromosome"/>
</dbReference>
<dbReference type="CDD" id="cd17486">
    <property type="entry name" value="MFS_AmpG_like"/>
    <property type="match status" value="1"/>
</dbReference>
<feature type="transmembrane region" description="Helical" evidence="6">
    <location>
        <begin position="299"/>
        <end position="318"/>
    </location>
</feature>
<dbReference type="GO" id="GO:0016020">
    <property type="term" value="C:membrane"/>
    <property type="evidence" value="ECO:0007669"/>
    <property type="project" value="UniProtKB-SubCell"/>
</dbReference>
<keyword evidence="3 6" id="KW-0812">Transmembrane</keyword>
<evidence type="ECO:0000256" key="4">
    <source>
        <dbReference type="ARBA" id="ARBA00022989"/>
    </source>
</evidence>
<keyword evidence="9" id="KW-1185">Reference proteome</keyword>
<dbReference type="PANTHER" id="PTHR12778:SF10">
    <property type="entry name" value="MAJOR FACILITATOR SUPERFAMILY DOMAIN-CONTAINING PROTEIN 3"/>
    <property type="match status" value="1"/>
</dbReference>
<dbReference type="GO" id="GO:0022857">
    <property type="term" value="F:transmembrane transporter activity"/>
    <property type="evidence" value="ECO:0007669"/>
    <property type="project" value="InterPro"/>
</dbReference>
<feature type="transmembrane region" description="Helical" evidence="6">
    <location>
        <begin position="111"/>
        <end position="134"/>
    </location>
</feature>
<dbReference type="Pfam" id="PF07690">
    <property type="entry name" value="MFS_1"/>
    <property type="match status" value="1"/>
</dbReference>
<evidence type="ECO:0000259" key="7">
    <source>
        <dbReference type="PROSITE" id="PS50850"/>
    </source>
</evidence>
<feature type="transmembrane region" description="Helical" evidence="6">
    <location>
        <begin position="362"/>
        <end position="379"/>
    </location>
</feature>
<dbReference type="RefSeq" id="WP_126600750.1">
    <property type="nucleotide sequence ID" value="NZ_LR134510.1"/>
</dbReference>
<feature type="transmembrane region" description="Helical" evidence="6">
    <location>
        <begin position="20"/>
        <end position="42"/>
    </location>
</feature>
<proteinExistence type="predicted"/>
<feature type="transmembrane region" description="Helical" evidence="6">
    <location>
        <begin position="399"/>
        <end position="418"/>
    </location>
</feature>
<feature type="transmembrane region" description="Helical" evidence="6">
    <location>
        <begin position="86"/>
        <end position="105"/>
    </location>
</feature>
<dbReference type="InterPro" id="IPR036259">
    <property type="entry name" value="MFS_trans_sf"/>
</dbReference>
<evidence type="ECO:0000313" key="9">
    <source>
        <dbReference type="Proteomes" id="UP000279799"/>
    </source>
</evidence>
<dbReference type="InterPro" id="IPR004752">
    <property type="entry name" value="AmpG_permease/AT-1"/>
</dbReference>
<comment type="subcellular location">
    <subcellularLocation>
        <location evidence="1">Membrane</location>
        <topology evidence="1">Multi-pass membrane protein</topology>
    </subcellularLocation>
</comment>
<dbReference type="AlphaFoldDB" id="A0A448TWA6"/>
<reference evidence="8 9" key="1">
    <citation type="submission" date="2018-12" db="EMBL/GenBank/DDBJ databases">
        <authorList>
            <consortium name="Pathogen Informatics"/>
        </authorList>
    </citation>
    <scope>NUCLEOTIDE SEQUENCE [LARGE SCALE GENOMIC DNA]</scope>
    <source>
        <strain evidence="8 9">NCTC12871</strain>
    </source>
</reference>
<dbReference type="Gene3D" id="1.20.1250.20">
    <property type="entry name" value="MFS general substrate transporter like domains"/>
    <property type="match status" value="1"/>
</dbReference>
<feature type="transmembrane region" description="Helical" evidence="6">
    <location>
        <begin position="179"/>
        <end position="201"/>
    </location>
</feature>
<dbReference type="InterPro" id="IPR020846">
    <property type="entry name" value="MFS_dom"/>
</dbReference>
<name>A0A448TWA6_9PAST</name>
<evidence type="ECO:0000256" key="3">
    <source>
        <dbReference type="ARBA" id="ARBA00022692"/>
    </source>
</evidence>
<organism evidence="8 9">
    <name type="scientific">Actinobacillus delphinicola</name>
    <dbReference type="NCBI Taxonomy" id="51161"/>
    <lineage>
        <taxon>Bacteria</taxon>
        <taxon>Pseudomonadati</taxon>
        <taxon>Pseudomonadota</taxon>
        <taxon>Gammaproteobacteria</taxon>
        <taxon>Pasteurellales</taxon>
        <taxon>Pasteurellaceae</taxon>
        <taxon>Actinobacillus</taxon>
    </lineage>
</organism>
<feature type="domain" description="Major facilitator superfamily (MFS) profile" evidence="7">
    <location>
        <begin position="17"/>
        <end position="422"/>
    </location>
</feature>
<dbReference type="SUPFAM" id="SSF103473">
    <property type="entry name" value="MFS general substrate transporter"/>
    <property type="match status" value="1"/>
</dbReference>
<dbReference type="NCBIfam" id="TIGR00901">
    <property type="entry name" value="2A0125"/>
    <property type="match status" value="1"/>
</dbReference>
<dbReference type="KEGG" id="adp:NCTC12871_01721"/>
<keyword evidence="4 6" id="KW-1133">Transmembrane helix</keyword>
<evidence type="ECO:0000313" key="8">
    <source>
        <dbReference type="EMBL" id="VEJ10211.1"/>
    </source>
</evidence>
<feature type="transmembrane region" description="Helical" evidence="6">
    <location>
        <begin position="232"/>
        <end position="255"/>
    </location>
</feature>
<sequence>MKNKHYSIYLKEIFSRNMLICVFTGFSSGLPLYILVSLLPVWLRKDGVDLKTIGFFTLVTLPFTWKFLWSPLMDRYVPPFLGRRRGWMLITQVLLLVSLMLFGFINPKTEMGLSLLAGLSTLVAFFSASQDIVLDAYRREILPDKELGLGNSIHVNMYRVAGLVPGALSLILADHYSWCVVFIITALFMLPGLFLTLVLSYEPNIPLKKHRTLRDNVIEPFSEFFRRKGAKAALGVLVFIFLYKLGDSMATALISPFYLDMGFSPTQIGIVVKNAALWPMIVASIVGGIIMLKIGINRALWLFGVVQLVTILGFAWLAHFGHFDHVDMKALFSLALVVSGEYIGVGLGTAAFVAYMARETNPLYTATQLALFTSFAALPRATFNSQAGALIEYFGYYHYFWFCFFLAIPGMLCLFWVAPWSNKDGMNSTRQELKEEDAKIIAESEKKTPNA</sequence>
<dbReference type="PROSITE" id="PS50850">
    <property type="entry name" value="MFS"/>
    <property type="match status" value="1"/>
</dbReference>
<evidence type="ECO:0000256" key="5">
    <source>
        <dbReference type="ARBA" id="ARBA00023136"/>
    </source>
</evidence>
<gene>
    <name evidence="8" type="primary">ampG</name>
    <name evidence="8" type="ORF">NCTC12871_01721</name>
</gene>